<accession>A0A3L6SWF0</accession>
<evidence type="ECO:0000256" key="4">
    <source>
        <dbReference type="ARBA" id="ARBA00022989"/>
    </source>
</evidence>
<protein>
    <recommendedName>
        <fullName evidence="7">Phosphatidic acid phosphatase type 2/haloperoxidase domain-containing protein</fullName>
    </recommendedName>
</protein>
<gene>
    <name evidence="8" type="ORF">C2845_PM05G30430</name>
</gene>
<comment type="subcellular location">
    <subcellularLocation>
        <location evidence="1">Membrane</location>
        <topology evidence="1">Multi-pass membrane protein</topology>
    </subcellularLocation>
</comment>
<evidence type="ECO:0000256" key="3">
    <source>
        <dbReference type="ARBA" id="ARBA00022692"/>
    </source>
</evidence>
<evidence type="ECO:0000256" key="1">
    <source>
        <dbReference type="ARBA" id="ARBA00004141"/>
    </source>
</evidence>
<name>A0A3L6SWF0_PANMI</name>
<dbReference type="InterPro" id="IPR000326">
    <property type="entry name" value="PAP2/HPO"/>
</dbReference>
<reference evidence="9" key="1">
    <citation type="journal article" date="2019" name="Nat. Commun.">
        <title>The genome of broomcorn millet.</title>
        <authorList>
            <person name="Zou C."/>
            <person name="Miki D."/>
            <person name="Li D."/>
            <person name="Tang Q."/>
            <person name="Xiao L."/>
            <person name="Rajput S."/>
            <person name="Deng P."/>
            <person name="Jia W."/>
            <person name="Huang R."/>
            <person name="Zhang M."/>
            <person name="Sun Y."/>
            <person name="Hu J."/>
            <person name="Fu X."/>
            <person name="Schnable P.S."/>
            <person name="Li F."/>
            <person name="Zhang H."/>
            <person name="Feng B."/>
            <person name="Zhu X."/>
            <person name="Liu R."/>
            <person name="Schnable J.C."/>
            <person name="Zhu J.-K."/>
            <person name="Zhang H."/>
        </authorList>
    </citation>
    <scope>NUCLEOTIDE SEQUENCE [LARGE SCALE GENOMIC DNA]</scope>
</reference>
<dbReference type="InterPro" id="IPR036938">
    <property type="entry name" value="PAP2/HPO_sf"/>
</dbReference>
<evidence type="ECO:0000313" key="9">
    <source>
        <dbReference type="Proteomes" id="UP000275267"/>
    </source>
</evidence>
<evidence type="ECO:0000259" key="7">
    <source>
        <dbReference type="SMART" id="SM00014"/>
    </source>
</evidence>
<dbReference type="GO" id="GO:0006644">
    <property type="term" value="P:phospholipid metabolic process"/>
    <property type="evidence" value="ECO:0007669"/>
    <property type="project" value="InterPro"/>
</dbReference>
<evidence type="ECO:0000313" key="8">
    <source>
        <dbReference type="EMBL" id="RLN27584.1"/>
    </source>
</evidence>
<dbReference type="AlphaFoldDB" id="A0A3L6SWF0"/>
<dbReference type="Proteomes" id="UP000275267">
    <property type="component" value="Unassembled WGS sequence"/>
</dbReference>
<evidence type="ECO:0000256" key="6">
    <source>
        <dbReference type="SAM" id="MobiDB-lite"/>
    </source>
</evidence>
<dbReference type="EMBL" id="PQIB02000003">
    <property type="protein sequence ID" value="RLN27584.1"/>
    <property type="molecule type" value="Genomic_DNA"/>
</dbReference>
<keyword evidence="3" id="KW-0812">Transmembrane</keyword>
<dbReference type="GO" id="GO:0046839">
    <property type="term" value="P:phospholipid dephosphorylation"/>
    <property type="evidence" value="ECO:0007669"/>
    <property type="project" value="TreeGrafter"/>
</dbReference>
<dbReference type="SMART" id="SM00014">
    <property type="entry name" value="acidPPc"/>
    <property type="match status" value="1"/>
</dbReference>
<keyword evidence="9" id="KW-1185">Reference proteome</keyword>
<feature type="domain" description="Phosphatidic acid phosphatase type 2/haloperoxidase" evidence="7">
    <location>
        <begin position="99"/>
        <end position="233"/>
    </location>
</feature>
<dbReference type="Gene3D" id="1.20.144.10">
    <property type="entry name" value="Phosphatidic acid phosphatase type 2/haloperoxidase"/>
    <property type="match status" value="1"/>
</dbReference>
<dbReference type="STRING" id="4540.A0A3L6SWF0"/>
<keyword evidence="5" id="KW-0472">Membrane</keyword>
<dbReference type="InterPro" id="IPR043216">
    <property type="entry name" value="PAP-like"/>
</dbReference>
<dbReference type="GO" id="GO:0008195">
    <property type="term" value="F:phosphatidate phosphatase activity"/>
    <property type="evidence" value="ECO:0007669"/>
    <property type="project" value="TreeGrafter"/>
</dbReference>
<sequence length="236" mass="24554">MAGCGPANPAGPAGPDTTARTRTASRTTLASVACRTALATSAAAATVASRTAVAAATAAASGAAEAAAPAVGADRGPAGLARLARSNKSVYLRRIIGKYKSIVMQSVYMCYSEGTCILYRSNPNVSNPAYKFNNITTQVICHGDPAVIKEGHKSFPSGHSSWSFAGLGFLSWYLAGKIKAFNRRGHVAKNCIVLLPLLLAAMVAFSRVSDYWHHWQDVFAGGILGRLPVSVGSPTL</sequence>
<proteinExistence type="inferred from homology"/>
<organism evidence="8 9">
    <name type="scientific">Panicum miliaceum</name>
    <name type="common">Proso millet</name>
    <name type="synonym">Broomcorn millet</name>
    <dbReference type="NCBI Taxonomy" id="4540"/>
    <lineage>
        <taxon>Eukaryota</taxon>
        <taxon>Viridiplantae</taxon>
        <taxon>Streptophyta</taxon>
        <taxon>Embryophyta</taxon>
        <taxon>Tracheophyta</taxon>
        <taxon>Spermatophyta</taxon>
        <taxon>Magnoliopsida</taxon>
        <taxon>Liliopsida</taxon>
        <taxon>Poales</taxon>
        <taxon>Poaceae</taxon>
        <taxon>PACMAD clade</taxon>
        <taxon>Panicoideae</taxon>
        <taxon>Panicodae</taxon>
        <taxon>Paniceae</taxon>
        <taxon>Panicinae</taxon>
        <taxon>Panicum</taxon>
        <taxon>Panicum sect. Panicum</taxon>
    </lineage>
</organism>
<dbReference type="SUPFAM" id="SSF48317">
    <property type="entry name" value="Acid phosphatase/Vanadium-dependent haloperoxidase"/>
    <property type="match status" value="1"/>
</dbReference>
<dbReference type="PANTHER" id="PTHR10165:SF35">
    <property type="entry name" value="RE23632P"/>
    <property type="match status" value="1"/>
</dbReference>
<keyword evidence="4" id="KW-1133">Transmembrane helix</keyword>
<dbReference type="Pfam" id="PF01569">
    <property type="entry name" value="PAP2"/>
    <property type="match status" value="1"/>
</dbReference>
<evidence type="ECO:0000256" key="2">
    <source>
        <dbReference type="ARBA" id="ARBA00008816"/>
    </source>
</evidence>
<comment type="similarity">
    <text evidence="2">Belongs to the PA-phosphatase related phosphoesterase family.</text>
</comment>
<dbReference type="OrthoDB" id="10030083at2759"/>
<comment type="caution">
    <text evidence="8">The sequence shown here is derived from an EMBL/GenBank/DDBJ whole genome shotgun (WGS) entry which is preliminary data.</text>
</comment>
<evidence type="ECO:0000256" key="5">
    <source>
        <dbReference type="ARBA" id="ARBA00023136"/>
    </source>
</evidence>
<dbReference type="PANTHER" id="PTHR10165">
    <property type="entry name" value="LIPID PHOSPHATE PHOSPHATASE"/>
    <property type="match status" value="1"/>
</dbReference>
<dbReference type="GO" id="GO:0016020">
    <property type="term" value="C:membrane"/>
    <property type="evidence" value="ECO:0007669"/>
    <property type="project" value="UniProtKB-SubCell"/>
</dbReference>
<feature type="region of interest" description="Disordered" evidence="6">
    <location>
        <begin position="1"/>
        <end position="24"/>
    </location>
</feature>